<dbReference type="Proteomes" id="UP000294650">
    <property type="component" value="Unassembled WGS sequence"/>
</dbReference>
<sequence length="150" mass="17002">MESNKSGSISLVNRFRIATKLRVLLTVLILIIIITNGINFLNTNNIFNGLKAQLYDELFIGEGLLLNADRDFYQAKVAVFKAMKMENSQEAEKLLADYKENLQQTKDRVMSVEEIFNNNKDAYQSLQSDDGNTVFDHCRTDQSAGTECSH</sequence>
<feature type="coiled-coil region" evidence="1">
    <location>
        <begin position="81"/>
        <end position="115"/>
    </location>
</feature>
<keyword evidence="5" id="KW-1185">Reference proteome</keyword>
<evidence type="ECO:0000256" key="2">
    <source>
        <dbReference type="SAM" id="Phobius"/>
    </source>
</evidence>
<keyword evidence="4" id="KW-0675">Receptor</keyword>
<proteinExistence type="predicted"/>
<protein>
    <submittedName>
        <fullName evidence="4">Chemoreceptor-like protein with four helix bundle sensory module</fullName>
    </submittedName>
</protein>
<organism evidence="4 5">
    <name type="scientific">Melghiribacillus thermohalophilus</name>
    <dbReference type="NCBI Taxonomy" id="1324956"/>
    <lineage>
        <taxon>Bacteria</taxon>
        <taxon>Bacillati</taxon>
        <taxon>Bacillota</taxon>
        <taxon>Bacilli</taxon>
        <taxon>Bacillales</taxon>
        <taxon>Bacillaceae</taxon>
        <taxon>Melghiribacillus</taxon>
    </lineage>
</organism>
<name>A0A4V2V1M6_9BACI</name>
<feature type="domain" description="Chemotaxis methyl-accepting receptor HlyB-like 4HB MCP" evidence="3">
    <location>
        <begin position="15"/>
        <end position="120"/>
    </location>
</feature>
<comment type="caution">
    <text evidence="4">The sequence shown here is derived from an EMBL/GenBank/DDBJ whole genome shotgun (WGS) entry which is preliminary data.</text>
</comment>
<feature type="transmembrane region" description="Helical" evidence="2">
    <location>
        <begin position="21"/>
        <end position="41"/>
    </location>
</feature>
<keyword evidence="2" id="KW-0472">Membrane</keyword>
<evidence type="ECO:0000256" key="1">
    <source>
        <dbReference type="SAM" id="Coils"/>
    </source>
</evidence>
<reference evidence="4 5" key="1">
    <citation type="submission" date="2019-03" db="EMBL/GenBank/DDBJ databases">
        <title>Genomic Encyclopedia of Type Strains, Phase IV (KMG-IV): sequencing the most valuable type-strain genomes for metagenomic binning, comparative biology and taxonomic classification.</title>
        <authorList>
            <person name="Goeker M."/>
        </authorList>
    </citation>
    <scope>NUCLEOTIDE SEQUENCE [LARGE SCALE GENOMIC DNA]</scope>
    <source>
        <strain evidence="4 5">DSM 25894</strain>
    </source>
</reference>
<accession>A0A4V2V1M6</accession>
<gene>
    <name evidence="4" type="ORF">EDD68_1106</name>
</gene>
<dbReference type="EMBL" id="SMAN01000010">
    <property type="protein sequence ID" value="TCT21702.1"/>
    <property type="molecule type" value="Genomic_DNA"/>
</dbReference>
<evidence type="ECO:0000259" key="3">
    <source>
        <dbReference type="Pfam" id="PF12729"/>
    </source>
</evidence>
<dbReference type="OrthoDB" id="5449717at2"/>
<dbReference type="AlphaFoldDB" id="A0A4V2V1M6"/>
<keyword evidence="1" id="KW-0175">Coiled coil</keyword>
<evidence type="ECO:0000313" key="5">
    <source>
        <dbReference type="Proteomes" id="UP000294650"/>
    </source>
</evidence>
<dbReference type="RefSeq" id="WP_132371775.1">
    <property type="nucleotide sequence ID" value="NZ_SMAN01000010.1"/>
</dbReference>
<keyword evidence="2" id="KW-0812">Transmembrane</keyword>
<dbReference type="Pfam" id="PF12729">
    <property type="entry name" value="4HB_MCP_1"/>
    <property type="match status" value="1"/>
</dbReference>
<dbReference type="InterPro" id="IPR024478">
    <property type="entry name" value="HlyB_4HB_MCP"/>
</dbReference>
<keyword evidence="2" id="KW-1133">Transmembrane helix</keyword>
<evidence type="ECO:0000313" key="4">
    <source>
        <dbReference type="EMBL" id="TCT21702.1"/>
    </source>
</evidence>